<dbReference type="Proteomes" id="UP000027778">
    <property type="component" value="Unassembled WGS sequence"/>
</dbReference>
<dbReference type="eggNOG" id="ENOG502ZI2C">
    <property type="taxonomic scope" value="Bacteria"/>
</dbReference>
<dbReference type="AlphaFoldDB" id="A0A073KBL4"/>
<organism evidence="1 2">
    <name type="scientific">Bacillus gaemokensis</name>
    <dbReference type="NCBI Taxonomy" id="574375"/>
    <lineage>
        <taxon>Bacteria</taxon>
        <taxon>Bacillati</taxon>
        <taxon>Bacillota</taxon>
        <taxon>Bacilli</taxon>
        <taxon>Bacillales</taxon>
        <taxon>Bacillaceae</taxon>
        <taxon>Bacillus</taxon>
        <taxon>Bacillus cereus group</taxon>
    </lineage>
</organism>
<gene>
    <name evidence="1" type="ORF">BAGA_05545</name>
</gene>
<accession>A0A073KBL4</accession>
<sequence>MTVLQVNHQYYCLESGYNHESFDSWQDFIDTWGSDVDMDYNLLFRWDWKPTDEIQPELYPERVELFFMHQRRGDYSSVFVKVSKADEEAIRKFIAPRWEHMKKLWTPFAEEGK</sequence>
<dbReference type="EMBL" id="JOTM01000011">
    <property type="protein sequence ID" value="KEK23901.1"/>
    <property type="molecule type" value="Genomic_DNA"/>
</dbReference>
<evidence type="ECO:0000313" key="1">
    <source>
        <dbReference type="EMBL" id="KEK23901.1"/>
    </source>
</evidence>
<protein>
    <submittedName>
        <fullName evidence="1">Uncharacterized protein</fullName>
    </submittedName>
</protein>
<keyword evidence="2" id="KW-1185">Reference proteome</keyword>
<evidence type="ECO:0000313" key="2">
    <source>
        <dbReference type="Proteomes" id="UP000027778"/>
    </source>
</evidence>
<comment type="caution">
    <text evidence="1">The sequence shown here is derived from an EMBL/GenBank/DDBJ whole genome shotgun (WGS) entry which is preliminary data.</text>
</comment>
<dbReference type="STRING" id="574375.AZF08_20560"/>
<name>A0A073KBL4_9BACI</name>
<proteinExistence type="predicted"/>
<reference evidence="1 2" key="1">
    <citation type="submission" date="2014-06" db="EMBL/GenBank/DDBJ databases">
        <title>Draft genome sequence of Bacillus gaemokensis JCM 15801 (MCCC 1A00707).</title>
        <authorList>
            <person name="Lai Q."/>
            <person name="Liu Y."/>
            <person name="Shao Z."/>
        </authorList>
    </citation>
    <scope>NUCLEOTIDE SEQUENCE [LARGE SCALE GENOMIC DNA]</scope>
    <source>
        <strain evidence="1 2">JCM 15801</strain>
    </source>
</reference>